<evidence type="ECO:0000313" key="9">
    <source>
        <dbReference type="EMBL" id="ACD54581.1"/>
    </source>
</evidence>
<evidence type="ECO:0000256" key="3">
    <source>
        <dbReference type="ARBA" id="ARBA00023157"/>
    </source>
</evidence>
<dbReference type="InterPro" id="IPR008972">
    <property type="entry name" value="Cupredoxin"/>
</dbReference>
<dbReference type="InterPro" id="IPR019316">
    <property type="entry name" value="G8_domain"/>
</dbReference>
<dbReference type="SMART" id="SM00429">
    <property type="entry name" value="IPT"/>
    <property type="match status" value="6"/>
</dbReference>
<feature type="domain" description="G8" evidence="8">
    <location>
        <begin position="2194"/>
        <end position="2315"/>
    </location>
</feature>
<dbReference type="InterPro" id="IPR000562">
    <property type="entry name" value="FN_type2_dom"/>
</dbReference>
<sequence>MLFYSIFHYGSTNGGTDLWIRGIGFVPSAFNGISSSNTNYKVQFVNNYTVYDCIVYTDGITDTRLPCYTTAMPVDRYLVRVYVNNSLIPLTQYPSLYYAYFNSSQMYTPMITGISSITRLSQRLISVSGDFKTKCYSRDTNECLPDNIPIISRVYIGDQRCSLIDPIRNTPYANITNTSLLCRYESNEVGNLIVTYTYGRSSTALNVYQLSAIGQLYTFQTYAGKFFHRIVFDVRTKSFILVISNISPNNGSINGGTVLTITGQYFSDSNQYPLSVNVADTSCTILSVSSTTIQFHLLSTKYKHKHISIAIVGGRGLHRYYENIYIDLDHWANSTPPMPGINANKTWIEEASFYSANLSMATVWFIGYLRPPRTANFTFQLDTNISSILYLSTDENQDNIVQIRIMYCSDRIFSSSYYMLCMGSSQRGAFRLSIKVKMVDGKTTIGSGNTGLVDIQKIMINSPDRIIYTTNTSIVAVSEVQHIPVISDPFQIGFRGVYTVIFMDSPSKVDAAKALNDLPTIYPLQVTVEINYNSYRIIFPIEMGDVPLLTIITINNNYTQNATEITKGVSSGSHFALELDGAITQYFNILNGTITNTILENQFQELFTIRCPLSLYNKDADSSIVYTNDFETNSPYDETLNVQDIAFCGRHALTIGNLDKNLVTENLEVADYLCFAYKIPQQATNITLYFQVESDLDFDTTTIETLPIPVSLVSDNYWHYKCIKLRETFEDFFSSYLRVSWFSVKNVFLDSSSNDFMFDTVTLRTNYPFGYEDADIISISDQSASNACTFPFVYNGKSYTRCTLNEENVPICRSSTNETYYCQNSSIEGVRRFYPQYQLLYNSLRINHSSRNRTIDISFQYTTCRSPTMIKTLPSTFANVTSITKTSEPIEGTYDIEFDGEIYSSIPVTLTGTEMTNLFQSFAKFGYVSVIRTGVCPVYSYNISWFSKAKQPLISIINTTNIRPNSLSISASSIQVGNDGNTFYNLPNDMIRTYHNIPQVEVLVNGLPSYCSNGDNNCPFQFSNEQTPMITSIEQNGTSLIVTGDGFSSSVESNKVSIGEQGLCNVTDANMTFIMCTIVQSSSGPQIVQVNVIDKGFVSSSINRTIDVPLTIDTFNPSEGGVGGGYSLTINGVGFSLNTKVTVDGNLCSNSQMINFSSIICTVPSSTVHSDRQVIISVIDNEKSVNASSLFTYNITDRPFIVSIQPTVVTMLGGKLNISGIGFRNQSLSVYVGSKKAVILSASNTLIQINLPELSAGLHPIVINTSTGLAQSSTPVEYRFYIQQISPQIGSLYGGSDIYVSGEGFHNSTIIQFRNQNNRLLPCDIMSIQSDQIFCRTPSFVQQVTITADGIDPLYGAGFAWSPQHQTIQQGTIVTWKWDLLANLLTRRYKIQQLDNAYSTIPTANGFDSGVATSSGTFSFQFNSLGTFYYWSPLIVPYRDISIRGIIDVIASEPDVWTTEVISNQYMAQTCIFPFTYDSVNYNSCTSVNDTRLWCSPTSIYTGQRFYCVSQGTSDRTNCIFSFFFKTMICLVPLLNTACSSNVSNKSLCNQTLTTSLQSTQFLATLCTMNSLISVSPTIGTIGTLLTITGMGFDGNMCEYDIQIGSSYHCPIMNMTSTELICEITSNSMLNGSTNYLVRVARDRYGYLKSQDQLQFAFQASILNITPMTGSIYGGTEVTIDGVGFIPNYTRIYIANQEYTNLANITYSKIVLQTLSATLYINHNATIVIGVRDYPVRCSIAPCQFAWLTSVTPYLDSVTPQVLNGPTNLTFTGRNLVYNSNITDVDAHLYINDNPCNVMEVTNESLTCFIVGIEMGVHRIVGFIDGVGKIGSSINITSEGNLFSLSPTTNGIYGGTKMIIIGYGFSNTINHVLVMVGLNLCPVIHATKNEIHCNIPAQGNNSNQVNVTVIINNITLESSLLFTYNISVTPIVTSVNATTDNISTVISIYGNNFIAENTTVLVGSSICVIVNMSSTFITCAVSTGLSAGRHKLVVHVNDIGDSNSDLFLSHHLLVTRIFPTEGGYGGGLPVTIDGDGFNSTNISVSVCNRSCLSVRTVSNTQLICITPSIAINGMNNPCNLTVTVDDMYESIIFTYAANLTTIITSITPKLGGTGGGTKVTINGTNFPNSSDVITVTIDKTICENVAVNLTSITCETGSHYQTNLNSLVHVSINGGAYAAGNVTFQYIDRWSSPWTWGGDVPPEADTIVSIENGTTVYLDISTPILKALVIDNATLIFDDSQDIELNAEFIIIVNGGRLQIGTETNPFQHRAVITMYGYLSSDKVPVFGSKVLGVRHGTLDMHGKTSVNAWTKLGMTAINGSSTITLQNAVDWPNNSQIIIATTGDFNSQMETEVRRIINISTDGLTLTLDASLNYTHLGDTYEFNTTTIEVRGTFATTNNQSKRQCVPNLFGAIIMISPDTQFIDTKEAIIRISNVELFNVGQVKLSEENRYPIYLQRSGNMNTSYVKSSSIHLSYSRAINVHLANYMTIENNVIYDIMGHGIFLNDGFETGNIFRNNLLVSIRSSSYSNEKDLIPAAFWLSNPNNILEHNAVVGSTHHGYWYQLLEIVDKFSNNTNEDFYPHKQPLGRFYNNSVHSTGLYGLWIYPQYKPTISGNSSDNRALKAIFEGLVSWKNRKGMEYVMSKPIQIKVALVFDNIDVGIHCISGYSQNITFYSGLLSRSYNDEDTSSVLNSIIIGHLDDSNQYITESTVGLIGKIKTLIHKFIGLYILNMIGIVVPGDRDFPVHNVTFINFVQYNISAIRGPLIADYCKDQCGGMYHRIYKINSLCYYNLGFLMKFSNISFINVQNRIKFRWDYDGIYKDEDGTLTSQNESMMVLARNGLTNGSSSCVLAPQFENAVQCSLSNGSWVRMTLTENYNADWNINHGPLLISDENNHTTNVTWSALGFAYAKGYVTTLQVNRTYQLSFPDLKSFWSYAYYWITLYDMNPGDYIIFNHKLESKPDRTYSYESSTPLSGVNSDHGAYFYDNQTHIFSYISMYIYQLYFFSLILFYLLVKNSAILNTINDAHMYYRLNLLHCLKDADWTEYQYYPNWYQRKPGDYKNITIPWCHHLIIDQPLPRIQTLRIEGVLEFQRGRNHTMYVDNIIIDGGRLVAGSELSPFNENIDIILTDKSVIKSIITNQTRSIYAPFTVDQSGLDLHGLSHDVIWTRLAITAHAGNNTISLSEPVDWKVGDEFVITTTDTNISHTERHRIVSLINSTIIRTTQPLSYTHIVLRHAFPNGSVVNIAAAVGLLTRNIRMMSTSSIPNLSGFKISIVNGSSNYKPDIFHMSLSNIQFIGFGEFADSSESDDKSGLYIQNLNRSYSRWPSYIHQCSFDGGFNAAISTKTTHFISISNNVIYNTYRSAIVITGRNNIIQNNLVTTIYWTGTAQKSTVAQINKNYDGAIMSHNAGSVVMKNNLVAGVERVAYRIQGDACSSTLVPTYINNSYSNNEVHSAMVGVSIWPLKSHCCNCFSRMYSSQRIYNSDIVLFLKSIRVYKAWYYGFYINTFRNITIDSCTSIDNHVGIFTFVIGPSPLSHVIFRSRVTIKNSIVIGAMIPSDCGDTIVLNTLNIKYSTTAMPTVSQDPIIGGNGSRSGIVFPIFSTRNNMPDETWSETKDYPCLDGSMSITNTILAFFNNVCNRHDTAIQVSQSNADVQFPITTSSIFRYNVSNSNLIFNGKPDLKYVQPQFCNDMDCDGQKKNVVKDIDGTLLDKSSSATSQSEIIWNNRDHNIGDWRIPLAARTDLFGREFNISERYPYRGISRSGSCAFKPAWQMYMCDYMTNYYMLIIESMDDDTEKRSLAPVAIMSASGYIDLISGPRHYSNGNTEIRKRRISTFMAIVHSEMKYEIYLNDDPPKHIRFRLINSNSSVRCILAFYYKSLQQIDIYANNIYVSPTNRDPQASALLLLDEPNKVNLSSPSGSNYFDRTYRLAYFLIDGNTTIELKQSPLLFLDFGIPPMNESTFFITNVANNLAAVFRFDPVKIRRVKIVRESRLSLNGDEFSRVIIEIRDDPRTKATSTSDVSAEVLSNIASAIINSYQSGELKKTWADLNFTNGTSPFSLSVQEPFNYSTANLSIINRTELQVVPDQCRQQSPCTFQPVLVAYDSEDNIIQKLGSNDRPWQVKATIVNQPNVILPGAIANYTDGQTQYSLFGLPDIGVFEVQFTFIQPDGVNRTNLTVRSDPITVTNASLAGQQINNTYVIDIDQTFDISIILIDNITRRQIGKTQWDGWKWTANVTLYTLPKFHREGTLIKPSSSRSIISEPTKPVTIPDFTINSLGMFILNIRLVSTNNEHVITLTSNGILVKNKNNDDNDDDNSMCNEIISIFLSHMFSFVDAFVTDVRFLSNNITFINNYDALQASNLLEIKRAMIYNYLLEIGMPLISDVVIVEGEMVFLFQVDSLSVSISKAVESILSDPRAIPGLTVSSVYINGRSYYVSSEVKNTESNTGNNIGLIVGIVIALVAVVIVVVVAGLYWVQKKKNAKDGNKYMPGNIFPSI</sequence>
<keyword evidence="6" id="KW-0812">Transmembrane</keyword>
<keyword evidence="2" id="KW-0677">Repeat</keyword>
<dbReference type="InterPro" id="IPR002909">
    <property type="entry name" value="IPT_dom"/>
</dbReference>
<keyword evidence="6" id="KW-1133">Transmembrane helix</keyword>
<proteinExistence type="predicted"/>
<keyword evidence="4" id="KW-0325">Glycoprotein</keyword>
<dbReference type="CDD" id="cd00102">
    <property type="entry name" value="IPT"/>
    <property type="match status" value="4"/>
</dbReference>
<dbReference type="Pfam" id="PF01833">
    <property type="entry name" value="TIG"/>
    <property type="match status" value="12"/>
</dbReference>
<dbReference type="PROSITE" id="PS51092">
    <property type="entry name" value="FN2_2"/>
    <property type="match status" value="1"/>
</dbReference>
<evidence type="ECO:0000256" key="4">
    <source>
        <dbReference type="ARBA" id="ARBA00023180"/>
    </source>
</evidence>
<evidence type="ECO:0000256" key="6">
    <source>
        <dbReference type="SAM" id="Phobius"/>
    </source>
</evidence>
<dbReference type="SMART" id="SM00710">
    <property type="entry name" value="PbH1"/>
    <property type="match status" value="13"/>
</dbReference>
<dbReference type="PROSITE" id="PS51484">
    <property type="entry name" value="G8"/>
    <property type="match status" value="2"/>
</dbReference>
<dbReference type="SUPFAM" id="SSF57440">
    <property type="entry name" value="Kringle-like"/>
    <property type="match status" value="2"/>
</dbReference>
<dbReference type="InterPro" id="IPR036943">
    <property type="entry name" value="FN_type2_sf"/>
</dbReference>
<evidence type="ECO:0000259" key="7">
    <source>
        <dbReference type="PROSITE" id="PS51092"/>
    </source>
</evidence>
<evidence type="ECO:0000259" key="8">
    <source>
        <dbReference type="PROSITE" id="PS51484"/>
    </source>
</evidence>
<evidence type="ECO:0000256" key="2">
    <source>
        <dbReference type="ARBA" id="ARBA00022737"/>
    </source>
</evidence>
<dbReference type="EMBL" id="EU643473">
    <property type="protein sequence ID" value="ACD54581.1"/>
    <property type="molecule type" value="Genomic_DNA"/>
</dbReference>
<dbReference type="Gene3D" id="2.10.10.10">
    <property type="entry name" value="Fibronectin, type II, collagen-binding"/>
    <property type="match status" value="2"/>
</dbReference>
<protein>
    <submittedName>
        <fullName evidence="9">Fibrocystin-like protein</fullName>
    </submittedName>
</protein>
<dbReference type="InterPro" id="IPR055401">
    <property type="entry name" value="CEMIP_beta-hel_dom"/>
</dbReference>
<dbReference type="PANTHER" id="PTHR46769">
    <property type="entry name" value="POLYCYSTIC KIDNEY AND HEPATIC DISEASE 1 (AUTOSOMAL RECESSIVE)-LIKE 1"/>
    <property type="match status" value="1"/>
</dbReference>
<feature type="transmembrane region" description="Helical" evidence="6">
    <location>
        <begin position="2993"/>
        <end position="3016"/>
    </location>
</feature>
<dbReference type="SUPFAM" id="SSF81296">
    <property type="entry name" value="E set domains"/>
    <property type="match status" value="11"/>
</dbReference>
<organism evidence="9">
    <name type="scientific">Adineta vaga</name>
    <name type="common">Rotifer</name>
    <name type="synonym">Callidina vaga</name>
    <dbReference type="NCBI Taxonomy" id="104782"/>
    <lineage>
        <taxon>Eukaryota</taxon>
        <taxon>Metazoa</taxon>
        <taxon>Spiralia</taxon>
        <taxon>Gnathifera</taxon>
        <taxon>Rotifera</taxon>
        <taxon>Eurotatoria</taxon>
        <taxon>Bdelloidea</taxon>
        <taxon>Adinetida</taxon>
        <taxon>Adinetidae</taxon>
        <taxon>Adineta</taxon>
    </lineage>
</organism>
<dbReference type="InterPro" id="IPR014756">
    <property type="entry name" value="Ig_E-set"/>
</dbReference>
<keyword evidence="3" id="KW-1015">Disulfide bond</keyword>
<feature type="transmembrane region" description="Helical" evidence="6">
    <location>
        <begin position="4456"/>
        <end position="4481"/>
    </location>
</feature>
<name>B3G433_ADIVA</name>
<feature type="domain" description="Fibronectin type-II" evidence="7">
    <location>
        <begin position="1466"/>
        <end position="1510"/>
    </location>
</feature>
<dbReference type="Gene3D" id="2.60.40.420">
    <property type="entry name" value="Cupredoxins - blue copper proteins"/>
    <property type="match status" value="1"/>
</dbReference>
<comment type="caution">
    <text evidence="5">Lacks conserved residue(s) required for the propagation of feature annotation.</text>
</comment>
<accession>B3G433</accession>
<evidence type="ECO:0000256" key="5">
    <source>
        <dbReference type="PROSITE-ProRule" id="PRU00479"/>
    </source>
</evidence>
<dbReference type="CDD" id="cd00603">
    <property type="entry name" value="IPT_PCSR"/>
    <property type="match status" value="6"/>
</dbReference>
<dbReference type="InterPro" id="IPR013806">
    <property type="entry name" value="Kringle-like"/>
</dbReference>
<keyword evidence="6" id="KW-0472">Membrane</keyword>
<dbReference type="Pfam" id="PF24606">
    <property type="entry name" value="CEMIP_beta-hel"/>
    <property type="match status" value="1"/>
</dbReference>
<dbReference type="Gene3D" id="2.60.40.10">
    <property type="entry name" value="Immunoglobulins"/>
    <property type="match status" value="12"/>
</dbReference>
<dbReference type="SMART" id="SM01225">
    <property type="entry name" value="G8"/>
    <property type="match status" value="2"/>
</dbReference>
<reference evidence="9" key="1">
    <citation type="journal article" date="2008" name="Science">
        <title>Massive horizontal gene transfer in bdelloid rotifers.</title>
        <authorList>
            <person name="Gladyshev E.A."/>
            <person name="Meselson M.S."/>
            <person name="Arkhipova I.R."/>
        </authorList>
    </citation>
    <scope>NUCLEOTIDE SEQUENCE</scope>
</reference>
<dbReference type="PANTHER" id="PTHR46769:SF2">
    <property type="entry name" value="FIBROCYSTIN-L ISOFORM 2 PRECURSOR-RELATED"/>
    <property type="match status" value="1"/>
</dbReference>
<dbReference type="InterPro" id="IPR006626">
    <property type="entry name" value="PbH1"/>
</dbReference>
<dbReference type="SMART" id="SM00059">
    <property type="entry name" value="FN2"/>
    <property type="match status" value="2"/>
</dbReference>
<keyword evidence="1" id="KW-0732">Signal</keyword>
<dbReference type="Pfam" id="PF10162">
    <property type="entry name" value="G8"/>
    <property type="match status" value="2"/>
</dbReference>
<feature type="domain" description="G8" evidence="8">
    <location>
        <begin position="3052"/>
        <end position="3174"/>
    </location>
</feature>
<dbReference type="Pfam" id="PF00040">
    <property type="entry name" value="fn2"/>
    <property type="match status" value="1"/>
</dbReference>
<dbReference type="InterPro" id="IPR013783">
    <property type="entry name" value="Ig-like_fold"/>
</dbReference>
<dbReference type="InterPro" id="IPR052387">
    <property type="entry name" value="Fibrocystin"/>
</dbReference>
<evidence type="ECO:0000256" key="1">
    <source>
        <dbReference type="ARBA" id="ARBA00022729"/>
    </source>
</evidence>